<gene>
    <name evidence="1" type="ORF">BGW36DRAFT_17372</name>
</gene>
<keyword evidence="2" id="KW-1185">Reference proteome</keyword>
<evidence type="ECO:0000313" key="1">
    <source>
        <dbReference type="EMBL" id="KAH8705722.1"/>
    </source>
</evidence>
<accession>A0AAD4L1A1</accession>
<name>A0AAD4L1A1_9EURO</name>
<dbReference type="EMBL" id="JAJTJA010000001">
    <property type="protein sequence ID" value="KAH8705722.1"/>
    <property type="molecule type" value="Genomic_DNA"/>
</dbReference>
<dbReference type="Proteomes" id="UP001201262">
    <property type="component" value="Unassembled WGS sequence"/>
</dbReference>
<dbReference type="RefSeq" id="XP_046078343.1">
    <property type="nucleotide sequence ID" value="XM_046209667.1"/>
</dbReference>
<reference evidence="1" key="1">
    <citation type="submission" date="2021-12" db="EMBL/GenBank/DDBJ databases">
        <title>Convergent genome expansion in fungi linked to evolution of root-endophyte symbiosis.</title>
        <authorList>
            <consortium name="DOE Joint Genome Institute"/>
            <person name="Ke Y.-H."/>
            <person name="Bonito G."/>
            <person name="Liao H.-L."/>
            <person name="Looney B."/>
            <person name="Rojas-Flechas A."/>
            <person name="Nash J."/>
            <person name="Hameed K."/>
            <person name="Schadt C."/>
            <person name="Martin F."/>
            <person name="Crous P.W."/>
            <person name="Miettinen O."/>
            <person name="Magnuson J.K."/>
            <person name="Labbe J."/>
            <person name="Jacobson D."/>
            <person name="Doktycz M.J."/>
            <person name="Veneault-Fourrey C."/>
            <person name="Kuo A."/>
            <person name="Mondo S."/>
            <person name="Calhoun S."/>
            <person name="Riley R."/>
            <person name="Ohm R."/>
            <person name="LaButti K."/>
            <person name="Andreopoulos B."/>
            <person name="Pangilinan J."/>
            <person name="Nolan M."/>
            <person name="Tritt A."/>
            <person name="Clum A."/>
            <person name="Lipzen A."/>
            <person name="Daum C."/>
            <person name="Barry K."/>
            <person name="Grigoriev I.V."/>
            <person name="Vilgalys R."/>
        </authorList>
    </citation>
    <scope>NUCLEOTIDE SEQUENCE</scope>
    <source>
        <strain evidence="1">PMI_201</strain>
    </source>
</reference>
<evidence type="ECO:0000313" key="2">
    <source>
        <dbReference type="Proteomes" id="UP001201262"/>
    </source>
</evidence>
<proteinExistence type="predicted"/>
<comment type="caution">
    <text evidence="1">The sequence shown here is derived from an EMBL/GenBank/DDBJ whole genome shotgun (WGS) entry which is preliminary data.</text>
</comment>
<dbReference type="AlphaFoldDB" id="A0AAD4L1A1"/>
<dbReference type="GeneID" id="70239954"/>
<protein>
    <submittedName>
        <fullName evidence="1">Uncharacterized protein</fullName>
    </submittedName>
</protein>
<organism evidence="1 2">
    <name type="scientific">Talaromyces proteolyticus</name>
    <dbReference type="NCBI Taxonomy" id="1131652"/>
    <lineage>
        <taxon>Eukaryota</taxon>
        <taxon>Fungi</taxon>
        <taxon>Dikarya</taxon>
        <taxon>Ascomycota</taxon>
        <taxon>Pezizomycotina</taxon>
        <taxon>Eurotiomycetes</taxon>
        <taxon>Eurotiomycetidae</taxon>
        <taxon>Eurotiales</taxon>
        <taxon>Trichocomaceae</taxon>
        <taxon>Talaromyces</taxon>
        <taxon>Talaromyces sect. Bacilispori</taxon>
    </lineage>
</organism>
<sequence>MQAKNADLYEVIEFRKTAAYGLIFLARRMFEYGEAHFQSLHVYLKDTWGDLAAVTSDILFPFDFSETDIERIKLDSYRAVVGTELFAVAKERMGDLWPDKGFIEHDRYDDCKAALQEVKDQICEERAEYEDYWPFDYSLSYKFIHWNGSLKPDNLMTRVYPPTHDDFRQLGRKVVVPSPEGHL</sequence>